<dbReference type="Gene3D" id="3.90.182.10">
    <property type="entry name" value="Toxin - Anthrax Protective Antigen,domain 1"/>
    <property type="match status" value="2"/>
</dbReference>
<accession>A0A242CJ71</accession>
<dbReference type="SUPFAM" id="SSF56988">
    <property type="entry name" value="Anthrax protective antigen"/>
    <property type="match status" value="2"/>
</dbReference>
<evidence type="ECO:0008006" key="5">
    <source>
        <dbReference type="Google" id="ProtNLM"/>
    </source>
</evidence>
<feature type="signal peptide" evidence="1">
    <location>
        <begin position="1"/>
        <end position="31"/>
    </location>
</feature>
<proteinExistence type="predicted"/>
<sequence length="357" mass="39752">MEIKGKNNIFKISLFLIACFAVMINVNSVSAEELVKNNDSLIKADAKIVHGTFTEYFRKDGVNYIPVASQYENTTLDFEGATNREPYPGINPNNGFRVQKTAYIKLSDTGTYRFLTSSSGATQIYVNDTLISPTYPYIYLQAGQVIKVKVVHTFPSMASSSSNGQYLTSVYWNVPSAPLVSQLIPKELLYTTEDLAGADIVAPDKLIHGVFTEYERRQGLTTNFIPVASQYEDATLDFSCIYNKQPYPGIDPAAGFQVKKTAYIKLTETGSYKFYATGSAQVQVYINDVIVQNATPIYLQAGQIIKVKTVAPFYSAAQASTGRYYYDLMWTTPSMYLNPYALIPKELLYTTPDLQGI</sequence>
<evidence type="ECO:0000256" key="1">
    <source>
        <dbReference type="SAM" id="SignalP"/>
    </source>
</evidence>
<dbReference type="Proteomes" id="UP000195139">
    <property type="component" value="Unassembled WGS sequence"/>
</dbReference>
<organism evidence="3">
    <name type="scientific">Candidatus Enterococcus mansonii</name>
    <dbReference type="NCBI Taxonomy" id="1834181"/>
    <lineage>
        <taxon>Bacteria</taxon>
        <taxon>Bacillati</taxon>
        <taxon>Bacillota</taxon>
        <taxon>Bacilli</taxon>
        <taxon>Lactobacillales</taxon>
        <taxon>Enterococcaceae</taxon>
        <taxon>Enterococcus</taxon>
    </lineage>
</organism>
<name>A0A242CJ71_9ENTE</name>
<dbReference type="STRING" id="1834181.A5880_000515"/>
<reference evidence="2 4" key="2">
    <citation type="submission" date="2018-07" db="EMBL/GenBank/DDBJ databases">
        <title>The Genome Sequence of Enterococcus sp. DIV0659b.</title>
        <authorList>
            <consortium name="The Broad Institute Genomics Platform"/>
            <consortium name="The Broad Institute Genomic Center for Infectious Diseases"/>
            <person name="Earl A."/>
            <person name="Manson A."/>
            <person name="Schwartman J."/>
            <person name="Gilmore M."/>
            <person name="Abouelleil A."/>
            <person name="Cao P."/>
            <person name="Chapman S."/>
            <person name="Cusick C."/>
            <person name="Shea T."/>
            <person name="Young S."/>
            <person name="Neafsey D."/>
            <person name="Nusbaum C."/>
            <person name="Birren B."/>
        </authorList>
    </citation>
    <scope>NUCLEOTIDE SEQUENCE [LARGE SCALE GENOMIC DNA]</scope>
    <source>
        <strain evidence="2 4">4G2_DIV0659</strain>
    </source>
</reference>
<comment type="caution">
    <text evidence="3">The sequence shown here is derived from an EMBL/GenBank/DDBJ whole genome shotgun (WGS) entry which is preliminary data.</text>
</comment>
<dbReference type="AlphaFoldDB" id="A0A242CJ71"/>
<evidence type="ECO:0000313" key="3">
    <source>
        <dbReference type="EMBL" id="OTO09832.1"/>
    </source>
</evidence>
<dbReference type="EMBL" id="NGLE02000001">
    <property type="protein sequence ID" value="MEI5995027.1"/>
    <property type="molecule type" value="Genomic_DNA"/>
</dbReference>
<keyword evidence="1" id="KW-0732">Signal</keyword>
<keyword evidence="4" id="KW-1185">Reference proteome</keyword>
<evidence type="ECO:0000313" key="2">
    <source>
        <dbReference type="EMBL" id="MEI5995027.1"/>
    </source>
</evidence>
<gene>
    <name evidence="3" type="ORF">A5880_000515</name>
    <name evidence="2" type="ORF">A5880_002617</name>
</gene>
<feature type="chain" id="PRO_5013371909" description="PA14 domain-containing protein" evidence="1">
    <location>
        <begin position="32"/>
        <end position="357"/>
    </location>
</feature>
<evidence type="ECO:0000313" key="4">
    <source>
        <dbReference type="Proteomes" id="UP000195139"/>
    </source>
</evidence>
<dbReference type="EMBL" id="NGLE01000001">
    <property type="protein sequence ID" value="OTO09832.1"/>
    <property type="molecule type" value="Genomic_DNA"/>
</dbReference>
<reference evidence="3" key="1">
    <citation type="submission" date="2017-05" db="EMBL/GenBank/DDBJ databases">
        <title>The Genome Sequence of Enterococcus sp. 4G2_DIV0659.</title>
        <authorList>
            <consortium name="The Broad Institute Genomics Platform"/>
            <consortium name="The Broad Institute Genomic Center for Infectious Diseases"/>
            <person name="Earl A."/>
            <person name="Manson A."/>
            <person name="Schwartman J."/>
            <person name="Gilmore M."/>
            <person name="Abouelleil A."/>
            <person name="Cao P."/>
            <person name="Chapman S."/>
            <person name="Cusick C."/>
            <person name="Shea T."/>
            <person name="Young S."/>
            <person name="Neafsey D."/>
            <person name="Nusbaum C."/>
            <person name="Birren B."/>
        </authorList>
    </citation>
    <scope>NUCLEOTIDE SEQUENCE [LARGE SCALE GENOMIC DNA]</scope>
    <source>
        <strain evidence="3">4G2_DIV0659</strain>
    </source>
</reference>
<protein>
    <recommendedName>
        <fullName evidence="5">PA14 domain-containing protein</fullName>
    </recommendedName>
</protein>